<dbReference type="PRINTS" id="PR00973">
    <property type="entry name" value="RIBOSOMALS17"/>
</dbReference>
<dbReference type="Gene3D" id="2.40.50.140">
    <property type="entry name" value="Nucleic acid-binding proteins"/>
    <property type="match status" value="1"/>
</dbReference>
<evidence type="ECO:0000313" key="9">
    <source>
        <dbReference type="Proteomes" id="UP000033930"/>
    </source>
</evidence>
<dbReference type="GO" id="GO:0022627">
    <property type="term" value="C:cytosolic small ribosomal subunit"/>
    <property type="evidence" value="ECO:0007669"/>
    <property type="project" value="UniProtKB-UniRule"/>
</dbReference>
<evidence type="ECO:0000256" key="7">
    <source>
        <dbReference type="RuleBase" id="RU003872"/>
    </source>
</evidence>
<dbReference type="GO" id="GO:0003735">
    <property type="term" value="F:structural constituent of ribosome"/>
    <property type="evidence" value="ECO:0007669"/>
    <property type="project" value="UniProtKB-UniRule"/>
</dbReference>
<dbReference type="InterPro" id="IPR019984">
    <property type="entry name" value="Ribosomal_uS17_bact/chlr"/>
</dbReference>
<comment type="function">
    <text evidence="6">One of the primary rRNA binding proteins, it binds specifically to the 5'-end of 16S ribosomal RNA.</text>
</comment>
<dbReference type="InterPro" id="IPR019979">
    <property type="entry name" value="Ribosomal_uS17_CS"/>
</dbReference>
<dbReference type="InterPro" id="IPR012340">
    <property type="entry name" value="NA-bd_OB-fold"/>
</dbReference>
<dbReference type="AlphaFoldDB" id="A0A0G0YG65"/>
<dbReference type="NCBIfam" id="NF004123">
    <property type="entry name" value="PRK05610.1"/>
    <property type="match status" value="1"/>
</dbReference>
<gene>
    <name evidence="6" type="primary">rpsQ</name>
    <name evidence="8" type="ORF">UU50_C0007G0040</name>
</gene>
<sequence>MEKKSTNRRQLKGVVSSDKMDKTAVVKVDRTVLHSKYLKRFTKSKKYKVHDPENKAKIGDKVVIEETRPISKDKNWRIIEITK</sequence>
<keyword evidence="5 6" id="KW-0687">Ribonucleoprotein</keyword>
<evidence type="ECO:0000256" key="4">
    <source>
        <dbReference type="ARBA" id="ARBA00022980"/>
    </source>
</evidence>
<comment type="caution">
    <text evidence="8">The sequence shown here is derived from an EMBL/GenBank/DDBJ whole genome shotgun (WGS) entry which is preliminary data.</text>
</comment>
<keyword evidence="2 6" id="KW-0699">rRNA-binding</keyword>
<accession>A0A0G0YG65</accession>
<dbReference type="HAMAP" id="MF_01345_B">
    <property type="entry name" value="Ribosomal_uS17_B"/>
    <property type="match status" value="1"/>
</dbReference>
<evidence type="ECO:0000256" key="1">
    <source>
        <dbReference type="ARBA" id="ARBA00010254"/>
    </source>
</evidence>
<evidence type="ECO:0000256" key="6">
    <source>
        <dbReference type="HAMAP-Rule" id="MF_01345"/>
    </source>
</evidence>
<evidence type="ECO:0000256" key="5">
    <source>
        <dbReference type="ARBA" id="ARBA00023274"/>
    </source>
</evidence>
<dbReference type="PANTHER" id="PTHR10744">
    <property type="entry name" value="40S RIBOSOMAL PROTEIN S11 FAMILY MEMBER"/>
    <property type="match status" value="1"/>
</dbReference>
<evidence type="ECO:0000313" key="8">
    <source>
        <dbReference type="EMBL" id="KKR99352.1"/>
    </source>
</evidence>
<dbReference type="PANTHER" id="PTHR10744:SF1">
    <property type="entry name" value="SMALL RIBOSOMAL SUBUNIT PROTEIN US17M"/>
    <property type="match status" value="1"/>
</dbReference>
<dbReference type="PROSITE" id="PS00056">
    <property type="entry name" value="RIBOSOMAL_S17"/>
    <property type="match status" value="1"/>
</dbReference>
<dbReference type="GO" id="GO:0019843">
    <property type="term" value="F:rRNA binding"/>
    <property type="evidence" value="ECO:0007669"/>
    <property type="project" value="UniProtKB-UniRule"/>
</dbReference>
<organism evidence="8 9">
    <name type="scientific">Candidatus Uhrbacteria bacterium GW2011_GWC1_41_20</name>
    <dbReference type="NCBI Taxonomy" id="1618983"/>
    <lineage>
        <taxon>Bacteria</taxon>
        <taxon>Candidatus Uhriibacteriota</taxon>
    </lineage>
</organism>
<comment type="subunit">
    <text evidence="6">Part of the 30S ribosomal subunit.</text>
</comment>
<keyword evidence="4 6" id="KW-0689">Ribosomal protein</keyword>
<dbReference type="NCBIfam" id="TIGR03635">
    <property type="entry name" value="uS17_bact"/>
    <property type="match status" value="1"/>
</dbReference>
<comment type="similarity">
    <text evidence="1 6 7">Belongs to the universal ribosomal protein uS17 family.</text>
</comment>
<dbReference type="InterPro" id="IPR000266">
    <property type="entry name" value="Ribosomal_uS17"/>
</dbReference>
<keyword evidence="3 6" id="KW-0694">RNA-binding</keyword>
<evidence type="ECO:0000256" key="3">
    <source>
        <dbReference type="ARBA" id="ARBA00022884"/>
    </source>
</evidence>
<dbReference type="PATRIC" id="fig|1618983.3.peg.385"/>
<evidence type="ECO:0000256" key="2">
    <source>
        <dbReference type="ARBA" id="ARBA00022730"/>
    </source>
</evidence>
<name>A0A0G0YG65_9BACT</name>
<dbReference type="Proteomes" id="UP000033930">
    <property type="component" value="Unassembled WGS sequence"/>
</dbReference>
<dbReference type="CDD" id="cd00364">
    <property type="entry name" value="Ribosomal_uS17"/>
    <property type="match status" value="1"/>
</dbReference>
<proteinExistence type="inferred from homology"/>
<reference evidence="8 9" key="1">
    <citation type="journal article" date="2015" name="Nature">
        <title>rRNA introns, odd ribosomes, and small enigmatic genomes across a large radiation of phyla.</title>
        <authorList>
            <person name="Brown C.T."/>
            <person name="Hug L.A."/>
            <person name="Thomas B.C."/>
            <person name="Sharon I."/>
            <person name="Castelle C.J."/>
            <person name="Singh A."/>
            <person name="Wilkins M.J."/>
            <person name="Williams K.H."/>
            <person name="Banfield J.F."/>
        </authorList>
    </citation>
    <scope>NUCLEOTIDE SEQUENCE [LARGE SCALE GENOMIC DNA]</scope>
</reference>
<dbReference type="SUPFAM" id="SSF50249">
    <property type="entry name" value="Nucleic acid-binding proteins"/>
    <property type="match status" value="1"/>
</dbReference>
<protein>
    <recommendedName>
        <fullName evidence="6">Small ribosomal subunit protein uS17</fullName>
    </recommendedName>
</protein>
<dbReference type="Pfam" id="PF00366">
    <property type="entry name" value="Ribosomal_S17"/>
    <property type="match status" value="1"/>
</dbReference>
<dbReference type="EMBL" id="LCAW01000007">
    <property type="protein sequence ID" value="KKR99352.1"/>
    <property type="molecule type" value="Genomic_DNA"/>
</dbReference>
<dbReference type="GO" id="GO:0006412">
    <property type="term" value="P:translation"/>
    <property type="evidence" value="ECO:0007669"/>
    <property type="project" value="UniProtKB-UniRule"/>
</dbReference>